<dbReference type="EMBL" id="JAXQNO010000024">
    <property type="protein sequence ID" value="KAK4762357.1"/>
    <property type="molecule type" value="Genomic_DNA"/>
</dbReference>
<name>A0AAN7K9M3_TRANT</name>
<comment type="pathway">
    <text evidence="2 9">Lipid metabolism; fatty acid biosynthesis.</text>
</comment>
<dbReference type="EC" id="2.3.1.-" evidence="9"/>
<dbReference type="CDD" id="cd00831">
    <property type="entry name" value="CHS_like"/>
    <property type="match status" value="1"/>
</dbReference>
<feature type="active site" evidence="10">
    <location>
        <position position="399"/>
    </location>
</feature>
<comment type="similarity">
    <text evidence="3 9">Belongs to the thiolase-like superfamily. Chalcone/stilbene synthases family.</text>
</comment>
<evidence type="ECO:0000256" key="8">
    <source>
        <dbReference type="ARBA" id="ARBA00047375"/>
    </source>
</evidence>
<keyword evidence="5 11" id="KW-1133">Transmembrane helix</keyword>
<sequence length="504" mass="56882">MPPPLLEFWDFDKLVKYANLAYKHLMNHVVILTLVSGTLGLLVNAVLLGPSELLRLWPCQHLQFDIVSVQGGLCSAFLVTIATTAYCFMCWSRRAILLIDYACWKPPFTYRISFAAFMEHTRLVLKENPKSYEFQTRIFERSGLGEETCLPQAVHYIPPKPTMVASRDEAEECFFAALDSLFEKTGLKPNDIDILIVNCGVFSPMASLSAMVINKYKLRCNVKSYNISGMGCSAGLIAVNLAQDLLKVHPNSTAVIMSAEIITPNCYQGNERAMLLPNCLFRMGGAAILMSNRRSDRRRAKYQLLHVVRTHKGADDTAYRCIQQEEDKEGNIGINLSKDLKAIAREALKENIPMIGPLVLPASDQLLFLINLIYRKIVNPRRKPYIPDFKKAFEHFCVHAGGPAVIRELEKSLLLSEEHVEASRMTLHRFGNTSSSSLWYELSYIESKGRMKRGDRVWQIALGSGFKCNSAVWKCIRSVETPVEGPWADCIDRYPVHIPDVLKL</sequence>
<evidence type="ECO:0000256" key="2">
    <source>
        <dbReference type="ARBA" id="ARBA00005194"/>
    </source>
</evidence>
<feature type="active site" evidence="10">
    <location>
        <position position="428"/>
    </location>
</feature>
<accession>A0AAN7K9M3</accession>
<feature type="active site" evidence="10">
    <location>
        <position position="432"/>
    </location>
</feature>
<keyword evidence="4 11" id="KW-0812">Transmembrane</keyword>
<dbReference type="GO" id="GO:0009922">
    <property type="term" value="F:fatty acid elongase activity"/>
    <property type="evidence" value="ECO:0007669"/>
    <property type="project" value="UniProtKB-EC"/>
</dbReference>
<evidence type="ECO:0000256" key="5">
    <source>
        <dbReference type="ARBA" id="ARBA00022989"/>
    </source>
</evidence>
<dbReference type="AlphaFoldDB" id="A0AAN7K9M3"/>
<keyword evidence="15" id="KW-1185">Reference proteome</keyword>
<feature type="active site" evidence="10">
    <location>
        <position position="395"/>
    </location>
</feature>
<dbReference type="PANTHER" id="PTHR31561">
    <property type="entry name" value="3-KETOACYL-COA SYNTHASE"/>
    <property type="match status" value="1"/>
</dbReference>
<dbReference type="Gene3D" id="3.40.47.10">
    <property type="match status" value="1"/>
</dbReference>
<dbReference type="InterPro" id="IPR013601">
    <property type="entry name" value="FAE1_typ3_polyketide_synth"/>
</dbReference>
<reference evidence="14 15" key="1">
    <citation type="journal article" date="2023" name="Hortic Res">
        <title>Pangenome of water caltrop reveals structural variations and asymmetric subgenome divergence after allopolyploidization.</title>
        <authorList>
            <person name="Zhang X."/>
            <person name="Chen Y."/>
            <person name="Wang L."/>
            <person name="Yuan Y."/>
            <person name="Fang M."/>
            <person name="Shi L."/>
            <person name="Lu R."/>
            <person name="Comes H.P."/>
            <person name="Ma Y."/>
            <person name="Chen Y."/>
            <person name="Huang G."/>
            <person name="Zhou Y."/>
            <person name="Zheng Z."/>
            <person name="Qiu Y."/>
        </authorList>
    </citation>
    <scope>NUCLEOTIDE SEQUENCE [LARGE SCALE GENOMIC DNA]</scope>
    <source>
        <strain evidence="14">F231</strain>
    </source>
</reference>
<evidence type="ECO:0000256" key="9">
    <source>
        <dbReference type="PIRNR" id="PIRNR036417"/>
    </source>
</evidence>
<feature type="active site" evidence="10">
    <location>
        <position position="232"/>
    </location>
</feature>
<organism evidence="14 15">
    <name type="scientific">Trapa natans</name>
    <name type="common">Water chestnut</name>
    <dbReference type="NCBI Taxonomy" id="22666"/>
    <lineage>
        <taxon>Eukaryota</taxon>
        <taxon>Viridiplantae</taxon>
        <taxon>Streptophyta</taxon>
        <taxon>Embryophyta</taxon>
        <taxon>Tracheophyta</taxon>
        <taxon>Spermatophyta</taxon>
        <taxon>Magnoliopsida</taxon>
        <taxon>eudicotyledons</taxon>
        <taxon>Gunneridae</taxon>
        <taxon>Pentapetalae</taxon>
        <taxon>rosids</taxon>
        <taxon>malvids</taxon>
        <taxon>Myrtales</taxon>
        <taxon>Lythraceae</taxon>
        <taxon>Trapa</taxon>
    </lineage>
</organism>
<dbReference type="Pfam" id="PF08392">
    <property type="entry name" value="FAE1_CUT1_RppA"/>
    <property type="match status" value="1"/>
</dbReference>
<evidence type="ECO:0000256" key="6">
    <source>
        <dbReference type="ARBA" id="ARBA00023136"/>
    </source>
</evidence>
<evidence type="ECO:0000256" key="1">
    <source>
        <dbReference type="ARBA" id="ARBA00004370"/>
    </source>
</evidence>
<comment type="catalytic activity">
    <reaction evidence="8">
        <text>a very-long-chain acyl-CoA + malonyl-CoA + H(+) = a very-long-chain 3-oxoacyl-CoA + CO2 + CoA</text>
        <dbReference type="Rhea" id="RHEA:32727"/>
        <dbReference type="ChEBI" id="CHEBI:15378"/>
        <dbReference type="ChEBI" id="CHEBI:16526"/>
        <dbReference type="ChEBI" id="CHEBI:57287"/>
        <dbReference type="ChEBI" id="CHEBI:57384"/>
        <dbReference type="ChEBI" id="CHEBI:90725"/>
        <dbReference type="ChEBI" id="CHEBI:90736"/>
        <dbReference type="EC" id="2.3.1.199"/>
    </reaction>
</comment>
<feature type="transmembrane region" description="Helical" evidence="11">
    <location>
        <begin position="29"/>
        <end position="49"/>
    </location>
</feature>
<evidence type="ECO:0000256" key="3">
    <source>
        <dbReference type="ARBA" id="ARBA00005531"/>
    </source>
</evidence>
<dbReference type="InterPro" id="IPR016039">
    <property type="entry name" value="Thiolase-like"/>
</dbReference>
<evidence type="ECO:0000259" key="12">
    <source>
        <dbReference type="Pfam" id="PF02797"/>
    </source>
</evidence>
<dbReference type="Proteomes" id="UP001346149">
    <property type="component" value="Unassembled WGS sequence"/>
</dbReference>
<evidence type="ECO:0000256" key="11">
    <source>
        <dbReference type="SAM" id="Phobius"/>
    </source>
</evidence>
<evidence type="ECO:0000313" key="15">
    <source>
        <dbReference type="Proteomes" id="UP001346149"/>
    </source>
</evidence>
<dbReference type="InterPro" id="IPR012328">
    <property type="entry name" value="Chalcone/stilbene_synt_C"/>
</dbReference>
<feature type="domain" description="Chalcone/stilbene synthase C-terminal" evidence="12">
    <location>
        <begin position="396"/>
        <end position="454"/>
    </location>
</feature>
<gene>
    <name evidence="14" type="ORF">SAY86_008125</name>
</gene>
<comment type="subcellular location">
    <subcellularLocation>
        <location evidence="1">Membrane</location>
    </subcellularLocation>
</comment>
<dbReference type="PIRSF" id="PIRSF036417">
    <property type="entry name" value="3-ktacl-CoA_syn"/>
    <property type="match status" value="1"/>
</dbReference>
<comment type="caution">
    <text evidence="14">The sequence shown here is derived from an EMBL/GenBank/DDBJ whole genome shotgun (WGS) entry which is preliminary data.</text>
</comment>
<evidence type="ECO:0000259" key="13">
    <source>
        <dbReference type="Pfam" id="PF08392"/>
    </source>
</evidence>
<proteinExistence type="inferred from homology"/>
<keyword evidence="7 9" id="KW-0012">Acyltransferase</keyword>
<dbReference type="SUPFAM" id="SSF53901">
    <property type="entry name" value="Thiolase-like"/>
    <property type="match status" value="2"/>
</dbReference>
<protein>
    <recommendedName>
        <fullName evidence="9">3-ketoacyl-CoA synthase</fullName>
        <ecNumber evidence="9">2.3.1.-</ecNumber>
    </recommendedName>
</protein>
<feature type="domain" description="FAE" evidence="13">
    <location>
        <begin position="93"/>
        <end position="376"/>
    </location>
</feature>
<keyword evidence="9" id="KW-0808">Transferase</keyword>
<feature type="transmembrane region" description="Helical" evidence="11">
    <location>
        <begin position="194"/>
        <end position="213"/>
    </location>
</feature>
<dbReference type="FunFam" id="3.40.47.10:FF:000028">
    <property type="entry name" value="3-ketoacyl-CoA synthase"/>
    <property type="match status" value="1"/>
</dbReference>
<dbReference type="Pfam" id="PF02797">
    <property type="entry name" value="Chal_sti_synt_C"/>
    <property type="match status" value="1"/>
</dbReference>
<dbReference type="GO" id="GO:0006633">
    <property type="term" value="P:fatty acid biosynthetic process"/>
    <property type="evidence" value="ECO:0007669"/>
    <property type="project" value="InterPro"/>
</dbReference>
<dbReference type="GO" id="GO:0016020">
    <property type="term" value="C:membrane"/>
    <property type="evidence" value="ECO:0007669"/>
    <property type="project" value="UniProtKB-SubCell"/>
</dbReference>
<evidence type="ECO:0000313" key="14">
    <source>
        <dbReference type="EMBL" id="KAK4762357.1"/>
    </source>
</evidence>
<feature type="transmembrane region" description="Helical" evidence="11">
    <location>
        <begin position="69"/>
        <end position="91"/>
    </location>
</feature>
<evidence type="ECO:0000256" key="7">
    <source>
        <dbReference type="ARBA" id="ARBA00023315"/>
    </source>
</evidence>
<evidence type="ECO:0000256" key="10">
    <source>
        <dbReference type="PIRSR" id="PIRSR036417-1"/>
    </source>
</evidence>
<evidence type="ECO:0000256" key="4">
    <source>
        <dbReference type="ARBA" id="ARBA00022692"/>
    </source>
</evidence>
<keyword evidence="6 11" id="KW-0472">Membrane</keyword>
<dbReference type="InterPro" id="IPR012392">
    <property type="entry name" value="3-ktacl-CoA_syn"/>
</dbReference>
<feature type="active site" evidence="10">
    <location>
        <position position="311"/>
    </location>
</feature>